<comment type="caution">
    <text evidence="3">The sequence shown here is derived from an EMBL/GenBank/DDBJ whole genome shotgun (WGS) entry which is preliminary data.</text>
</comment>
<evidence type="ECO:0000259" key="2">
    <source>
        <dbReference type="Pfam" id="PF14351"/>
    </source>
</evidence>
<protein>
    <submittedName>
        <fullName evidence="3">DUF4401 domain-containing protein</fullName>
    </submittedName>
</protein>
<feature type="transmembrane region" description="Helical" evidence="1">
    <location>
        <begin position="90"/>
        <end position="111"/>
    </location>
</feature>
<dbReference type="Pfam" id="PF14351">
    <property type="entry name" value="DUF4401"/>
    <property type="match status" value="1"/>
</dbReference>
<reference evidence="3 4" key="1">
    <citation type="journal article" date="2019" name="Int. J. Syst. Evol. Microbiol.">
        <title>The Global Catalogue of Microorganisms (GCM) 10K type strain sequencing project: providing services to taxonomists for standard genome sequencing and annotation.</title>
        <authorList>
            <consortium name="The Broad Institute Genomics Platform"/>
            <consortium name="The Broad Institute Genome Sequencing Center for Infectious Disease"/>
            <person name="Wu L."/>
            <person name="Ma J."/>
        </authorList>
    </citation>
    <scope>NUCLEOTIDE SEQUENCE [LARGE SCALE GENOMIC DNA]</scope>
    <source>
        <strain evidence="3 4">JCM 15608</strain>
    </source>
</reference>
<dbReference type="EMBL" id="BAAAFA010000002">
    <property type="protein sequence ID" value="GAA0813702.1"/>
    <property type="molecule type" value="Genomic_DNA"/>
</dbReference>
<keyword evidence="4" id="KW-1185">Reference proteome</keyword>
<feature type="transmembrane region" description="Helical" evidence="1">
    <location>
        <begin position="260"/>
        <end position="291"/>
    </location>
</feature>
<sequence length="362" mass="40214">MTTAKQSPLWQALSDANIVEGDAPTRNMLSSPWYVKALLAMSGWLGAIFILAFILAIFSFFMEEPIACFIMSFALFSGAYAILSTPKSEFFEHLALAFSLAGQALFCWALFSQNFDHNSWLILGVLQAILAYVMPSFLHRLFSTAFAVAAFEIVLITYGQPYILGSVLIFPIVWLGLREFTFIKHYQRNKGVFYGLVIAMLALNSQQFLSEDLFALLSTADDYLITISPWLIQGIFIAAALFTSQQLLQKNSIKLNDKLAIAIMLITLILAFITLKAPGVLAGLIIMLLGFNQSNRVAIGLGTISLLVYCSSYYYYMEETLLFKAGLLFILGAVALVCRLALIKVLPRLALTDNHHKGAYEK</sequence>
<dbReference type="InterPro" id="IPR025513">
    <property type="entry name" value="DUF4401"/>
</dbReference>
<feature type="transmembrane region" description="Helical" evidence="1">
    <location>
        <begin position="297"/>
        <end position="316"/>
    </location>
</feature>
<evidence type="ECO:0000256" key="1">
    <source>
        <dbReference type="SAM" id="Phobius"/>
    </source>
</evidence>
<gene>
    <name evidence="3" type="ORF">GCM10009111_09510</name>
</gene>
<accession>A0ABN1L4J9</accession>
<keyword evidence="1" id="KW-0472">Membrane</keyword>
<dbReference type="RefSeq" id="WP_343815586.1">
    <property type="nucleotide sequence ID" value="NZ_BAAAFA010000002.1"/>
</dbReference>
<organism evidence="3 4">
    <name type="scientific">Colwellia asteriadis</name>
    <dbReference type="NCBI Taxonomy" id="517723"/>
    <lineage>
        <taxon>Bacteria</taxon>
        <taxon>Pseudomonadati</taxon>
        <taxon>Pseudomonadota</taxon>
        <taxon>Gammaproteobacteria</taxon>
        <taxon>Alteromonadales</taxon>
        <taxon>Colwelliaceae</taxon>
        <taxon>Colwellia</taxon>
    </lineage>
</organism>
<evidence type="ECO:0000313" key="4">
    <source>
        <dbReference type="Proteomes" id="UP001500021"/>
    </source>
</evidence>
<keyword evidence="1" id="KW-0812">Transmembrane</keyword>
<feature type="transmembrane region" description="Helical" evidence="1">
    <location>
        <begin position="163"/>
        <end position="180"/>
    </location>
</feature>
<feature type="domain" description="DUF4401" evidence="2">
    <location>
        <begin position="32"/>
        <end position="343"/>
    </location>
</feature>
<feature type="transmembrane region" description="Helical" evidence="1">
    <location>
        <begin position="192"/>
        <end position="210"/>
    </location>
</feature>
<feature type="transmembrane region" description="Helical" evidence="1">
    <location>
        <begin position="117"/>
        <end position="134"/>
    </location>
</feature>
<proteinExistence type="predicted"/>
<feature type="transmembrane region" description="Helical" evidence="1">
    <location>
        <begin position="230"/>
        <end position="248"/>
    </location>
</feature>
<keyword evidence="1" id="KW-1133">Transmembrane helix</keyword>
<feature type="transmembrane region" description="Helical" evidence="1">
    <location>
        <begin position="321"/>
        <end position="342"/>
    </location>
</feature>
<feature type="transmembrane region" description="Helical" evidence="1">
    <location>
        <begin position="33"/>
        <end position="58"/>
    </location>
</feature>
<feature type="transmembrane region" description="Helical" evidence="1">
    <location>
        <begin position="64"/>
        <end position="83"/>
    </location>
</feature>
<dbReference type="Proteomes" id="UP001500021">
    <property type="component" value="Unassembled WGS sequence"/>
</dbReference>
<name>A0ABN1L4J9_9GAMM</name>
<evidence type="ECO:0000313" key="3">
    <source>
        <dbReference type="EMBL" id="GAA0813702.1"/>
    </source>
</evidence>